<organism evidence="2 3">
    <name type="scientific">Phytoactinopolyspora halophila</name>
    <dbReference type="NCBI Taxonomy" id="1981511"/>
    <lineage>
        <taxon>Bacteria</taxon>
        <taxon>Bacillati</taxon>
        <taxon>Actinomycetota</taxon>
        <taxon>Actinomycetes</taxon>
        <taxon>Jiangellales</taxon>
        <taxon>Jiangellaceae</taxon>
        <taxon>Phytoactinopolyspora</taxon>
    </lineage>
</organism>
<accession>A0A329QMW8</accession>
<gene>
    <name evidence="2" type="ORF">DPM12_13160</name>
</gene>
<dbReference type="EMBL" id="QMIG01000013">
    <property type="protein sequence ID" value="RAW13271.1"/>
    <property type="molecule type" value="Genomic_DNA"/>
</dbReference>
<feature type="transmembrane region" description="Helical" evidence="1">
    <location>
        <begin position="78"/>
        <end position="97"/>
    </location>
</feature>
<feature type="transmembrane region" description="Helical" evidence="1">
    <location>
        <begin position="38"/>
        <end position="58"/>
    </location>
</feature>
<evidence type="ECO:0000313" key="3">
    <source>
        <dbReference type="Proteomes" id="UP000250462"/>
    </source>
</evidence>
<reference evidence="2 3" key="1">
    <citation type="submission" date="2018-06" db="EMBL/GenBank/DDBJ databases">
        <title>Phytoactinopolyspora halophila sp. nov., a novel halophilic actinomycete isolated from a saline soil in China.</title>
        <authorList>
            <person name="Tang S.-K."/>
        </authorList>
    </citation>
    <scope>NUCLEOTIDE SEQUENCE [LARGE SCALE GENOMIC DNA]</scope>
    <source>
        <strain evidence="2 3">YIM 96934</strain>
    </source>
</reference>
<proteinExistence type="predicted"/>
<sequence>MFRLISRLGSGYCQLLTHAPSNVLLAHLRTRRDLTASLIALLLGGAYMYAAAVCTVLVDRGAPEWLYATTGLFIWNGLKFAFFVPVSLALFVTARVARPGHAQHDDFANVRQSVSEGS</sequence>
<dbReference type="RefSeq" id="WP_112258782.1">
    <property type="nucleotide sequence ID" value="NZ_QMIG01000013.1"/>
</dbReference>
<keyword evidence="1" id="KW-0812">Transmembrane</keyword>
<dbReference type="AlphaFoldDB" id="A0A329QMW8"/>
<dbReference type="Proteomes" id="UP000250462">
    <property type="component" value="Unassembled WGS sequence"/>
</dbReference>
<dbReference type="OrthoDB" id="4774131at2"/>
<evidence type="ECO:0000256" key="1">
    <source>
        <dbReference type="SAM" id="Phobius"/>
    </source>
</evidence>
<keyword evidence="1" id="KW-0472">Membrane</keyword>
<comment type="caution">
    <text evidence="2">The sequence shown here is derived from an EMBL/GenBank/DDBJ whole genome shotgun (WGS) entry which is preliminary data.</text>
</comment>
<keyword evidence="3" id="KW-1185">Reference proteome</keyword>
<keyword evidence="1" id="KW-1133">Transmembrane helix</keyword>
<name>A0A329QMW8_9ACTN</name>
<evidence type="ECO:0000313" key="2">
    <source>
        <dbReference type="EMBL" id="RAW13271.1"/>
    </source>
</evidence>
<protein>
    <submittedName>
        <fullName evidence="2">Sulfate permease</fullName>
    </submittedName>
</protein>